<feature type="compositionally biased region" description="Polar residues" evidence="1">
    <location>
        <begin position="144"/>
        <end position="168"/>
    </location>
</feature>
<evidence type="ECO:0000256" key="1">
    <source>
        <dbReference type="SAM" id="MobiDB-lite"/>
    </source>
</evidence>
<dbReference type="EMBL" id="KZ819197">
    <property type="protein sequence ID" value="PWY98813.1"/>
    <property type="molecule type" value="Genomic_DNA"/>
</dbReference>
<evidence type="ECO:0000313" key="2">
    <source>
        <dbReference type="EMBL" id="PWY98813.1"/>
    </source>
</evidence>
<keyword evidence="3" id="KW-1185">Reference proteome</keyword>
<feature type="region of interest" description="Disordered" evidence="1">
    <location>
        <begin position="13"/>
        <end position="106"/>
    </location>
</feature>
<accession>A0A317XKF9</accession>
<evidence type="ECO:0000313" key="3">
    <source>
        <dbReference type="Proteomes" id="UP000246740"/>
    </source>
</evidence>
<feature type="compositionally biased region" description="Low complexity" evidence="1">
    <location>
        <begin position="86"/>
        <end position="101"/>
    </location>
</feature>
<feature type="region of interest" description="Disordered" evidence="1">
    <location>
        <begin position="144"/>
        <end position="202"/>
    </location>
</feature>
<feature type="compositionally biased region" description="Low complexity" evidence="1">
    <location>
        <begin position="34"/>
        <end position="47"/>
    </location>
</feature>
<proteinExistence type="predicted"/>
<feature type="compositionally biased region" description="Low complexity" evidence="1">
    <location>
        <begin position="176"/>
        <end position="193"/>
    </location>
</feature>
<protein>
    <submittedName>
        <fullName evidence="2">Uncharacterized protein</fullName>
    </submittedName>
</protein>
<dbReference type="Proteomes" id="UP000246740">
    <property type="component" value="Unassembled WGS sequence"/>
</dbReference>
<name>A0A317XKF9_9BASI</name>
<dbReference type="InParanoid" id="A0A317XKF9"/>
<dbReference type="OrthoDB" id="2556824at2759"/>
<reference evidence="2 3" key="1">
    <citation type="journal article" date="2018" name="Mol. Biol. Evol.">
        <title>Broad Genomic Sampling Reveals a Smut Pathogenic Ancestry of the Fungal Clade Ustilaginomycotina.</title>
        <authorList>
            <person name="Kijpornyongpan T."/>
            <person name="Mondo S.J."/>
            <person name="Barry K."/>
            <person name="Sandor L."/>
            <person name="Lee J."/>
            <person name="Lipzen A."/>
            <person name="Pangilinan J."/>
            <person name="LaButti K."/>
            <person name="Hainaut M."/>
            <person name="Henrissat B."/>
            <person name="Grigoriev I.V."/>
            <person name="Spatafora J.W."/>
            <person name="Aime M.C."/>
        </authorList>
    </citation>
    <scope>NUCLEOTIDE SEQUENCE [LARGE SCALE GENOMIC DNA]</scope>
    <source>
        <strain evidence="2 3">MCA 3645</strain>
    </source>
</reference>
<gene>
    <name evidence="2" type="ORF">BCV70DRAFT_201605</name>
</gene>
<feature type="compositionally biased region" description="Polar residues" evidence="1">
    <location>
        <begin position="48"/>
        <end position="63"/>
    </location>
</feature>
<sequence>MLALPIALASMHQPAGPAASNSLHTLVSPRSLPSETSRPTSSASTTSNFSGWFTFNAAPSTAASECPATEESSPKTDGSAGGIWRSSTSSGAGAGAPTASSNDQGGPMISFSYTVHGFVRADQDTGAVCAPPRASLGDITNTLSQQRAAGSMSSSAQPSTPILQPQDYSSRDRQTRPAPSRTPKSSPPSSSRSEINRRKRRNAISLSLDQAHRLAQRLNIDTLSRPEPSRRECTTGSENRFTSLELDRNLFLVARADGHTFACTQGVCRCSPARA</sequence>
<dbReference type="AlphaFoldDB" id="A0A317XKF9"/>
<organism evidence="2 3">
    <name type="scientific">Testicularia cyperi</name>
    <dbReference type="NCBI Taxonomy" id="1882483"/>
    <lineage>
        <taxon>Eukaryota</taxon>
        <taxon>Fungi</taxon>
        <taxon>Dikarya</taxon>
        <taxon>Basidiomycota</taxon>
        <taxon>Ustilaginomycotina</taxon>
        <taxon>Ustilaginomycetes</taxon>
        <taxon>Ustilaginales</taxon>
        <taxon>Anthracoideaceae</taxon>
        <taxon>Testicularia</taxon>
    </lineage>
</organism>